<evidence type="ECO:0008006" key="3">
    <source>
        <dbReference type="Google" id="ProtNLM"/>
    </source>
</evidence>
<sequence length="76" mass="9046">MEQHELRLVEKYAAQDTELKALWEDHVLFEKQLAKLESKAYLTPVEEKTVKELKKQKLDGKTRLLSMLERYRATEV</sequence>
<dbReference type="InterPro" id="IPR038444">
    <property type="entry name" value="DUF465_sf"/>
</dbReference>
<dbReference type="RefSeq" id="WP_010938670.1">
    <property type="nucleotide sequence ID" value="NC_008751.1"/>
</dbReference>
<protein>
    <recommendedName>
        <fullName evidence="3">DUF465 domain-containing protein</fullName>
    </recommendedName>
</protein>
<organism evidence="1 2">
    <name type="scientific">Nitratidesulfovibrio vulgaris (strain DP4)</name>
    <name type="common">Desulfovibrio vulgaris</name>
    <dbReference type="NCBI Taxonomy" id="391774"/>
    <lineage>
        <taxon>Bacteria</taxon>
        <taxon>Pseudomonadati</taxon>
        <taxon>Thermodesulfobacteriota</taxon>
        <taxon>Desulfovibrionia</taxon>
        <taxon>Desulfovibrionales</taxon>
        <taxon>Desulfovibrionaceae</taxon>
        <taxon>Nitratidesulfovibrio</taxon>
    </lineage>
</organism>
<evidence type="ECO:0000313" key="1">
    <source>
        <dbReference type="EMBL" id="ABM28710.1"/>
    </source>
</evidence>
<gene>
    <name evidence="1" type="ordered locus">Dvul_1693</name>
</gene>
<reference evidence="2" key="1">
    <citation type="journal article" date="2009" name="Environ. Microbiol.">
        <title>Contribution of mobile genetic elements to Desulfovibrio vulgaris genome plasticity.</title>
        <authorList>
            <person name="Walker C.B."/>
            <person name="Stolyar S."/>
            <person name="Chivian D."/>
            <person name="Pinel N."/>
            <person name="Gabster J.A."/>
            <person name="Dehal P.S."/>
            <person name="He Z."/>
            <person name="Yang Z.K."/>
            <person name="Yen H.C."/>
            <person name="Zhou J."/>
            <person name="Wall J.D."/>
            <person name="Hazen T.C."/>
            <person name="Arkin A.P."/>
            <person name="Stahl D.A."/>
        </authorList>
    </citation>
    <scope>NUCLEOTIDE SEQUENCE [LARGE SCALE GENOMIC DNA]</scope>
    <source>
        <strain evidence="2">DP4</strain>
    </source>
</reference>
<accession>A0A0H3A9A2</accession>
<dbReference type="KEGG" id="dvl:Dvul_1693"/>
<dbReference type="Gene3D" id="6.10.280.50">
    <property type="match status" value="1"/>
</dbReference>
<dbReference type="AlphaFoldDB" id="A0A0H3A9A2"/>
<dbReference type="HOGENOM" id="CLU_165482_1_0_7"/>
<dbReference type="EMBL" id="CP000527">
    <property type="protein sequence ID" value="ABM28710.1"/>
    <property type="molecule type" value="Genomic_DNA"/>
</dbReference>
<evidence type="ECO:0000313" key="2">
    <source>
        <dbReference type="Proteomes" id="UP000009173"/>
    </source>
</evidence>
<name>A0A0H3A9A2_NITV4</name>
<proteinExistence type="predicted"/>
<dbReference type="Proteomes" id="UP000009173">
    <property type="component" value="Chromosome"/>
</dbReference>